<organism evidence="2 3">
    <name type="scientific">Desulfuromonas versatilis</name>
    <dbReference type="NCBI Taxonomy" id="2802975"/>
    <lineage>
        <taxon>Bacteria</taxon>
        <taxon>Pseudomonadati</taxon>
        <taxon>Thermodesulfobacteriota</taxon>
        <taxon>Desulfuromonadia</taxon>
        <taxon>Desulfuromonadales</taxon>
        <taxon>Desulfuromonadaceae</taxon>
        <taxon>Desulfuromonas</taxon>
    </lineage>
</organism>
<name>A0ABM8HVN3_9BACT</name>
<evidence type="ECO:0000256" key="1">
    <source>
        <dbReference type="SAM" id="SignalP"/>
    </source>
</evidence>
<dbReference type="Proteomes" id="UP001319827">
    <property type="component" value="Chromosome"/>
</dbReference>
<evidence type="ECO:0000313" key="2">
    <source>
        <dbReference type="EMBL" id="BCR04580.1"/>
    </source>
</evidence>
<feature type="chain" id="PRO_5047119119" evidence="1">
    <location>
        <begin position="25"/>
        <end position="243"/>
    </location>
</feature>
<keyword evidence="3" id="KW-1185">Reference proteome</keyword>
<feature type="signal peptide" evidence="1">
    <location>
        <begin position="1"/>
        <end position="24"/>
    </location>
</feature>
<reference evidence="2 3" key="2">
    <citation type="journal article" date="2021" name="Int. J. Syst. Evol. Microbiol.">
        <title>Isolation and Polyphasic Characterization of Desulfuromonas versatilis sp. Nov., an Electrogenic Bacteria Capable of Versatile Metabolism Isolated from a Graphene Oxide-Reducing Enrichment Culture.</title>
        <authorList>
            <person name="Xie L."/>
            <person name="Yoshida N."/>
            <person name="Ishii S."/>
            <person name="Meng L."/>
        </authorList>
    </citation>
    <scope>NUCLEOTIDE SEQUENCE [LARGE SCALE GENOMIC DNA]</scope>
    <source>
        <strain evidence="2 3">NIT-T3</strain>
    </source>
</reference>
<sequence>MKKLLIVLATVLMSTACLVTTSTAAVEVEGDVYAGYYDKYLWRGFDLSSSKHVLQPGMDVSFKGLTLSYWSNIQLDDGELSETDITVDYSFDVTDLVSLSVGNIYYNLSGDKDVAAITADTNELYLGVGLNTLLSPTVTAYWDYDQAEADGLYFTFAVGHSIKTCEAFTLNLGALVSYNQSSDYAVANFDDFHNYELSIGGDLAVTDQISISPSFLYSSGISDESKALIDSETLGGITVTLTF</sequence>
<proteinExistence type="predicted"/>
<dbReference type="EMBL" id="AP024355">
    <property type="protein sequence ID" value="BCR04580.1"/>
    <property type="molecule type" value="Genomic_DNA"/>
</dbReference>
<evidence type="ECO:0000313" key="3">
    <source>
        <dbReference type="Proteomes" id="UP001319827"/>
    </source>
</evidence>
<accession>A0ABM8HVN3</accession>
<keyword evidence="1" id="KW-0732">Signal</keyword>
<gene>
    <name evidence="2" type="ORF">DESUT3_16490</name>
</gene>
<dbReference type="PROSITE" id="PS51257">
    <property type="entry name" value="PROKAR_LIPOPROTEIN"/>
    <property type="match status" value="1"/>
</dbReference>
<protein>
    <submittedName>
        <fullName evidence="2">Uncharacterized protein</fullName>
    </submittedName>
</protein>
<reference evidence="2 3" key="1">
    <citation type="journal article" date="2016" name="C (Basel)">
        <title>Selective Growth of and Electricity Production by Marine Exoelectrogenic Bacteria in Self-Aggregated Hydrogel of Microbially Reduced Graphene Oxide.</title>
        <authorList>
            <person name="Yoshida N."/>
            <person name="Goto Y."/>
            <person name="Miyata Y."/>
        </authorList>
    </citation>
    <scope>NUCLEOTIDE SEQUENCE [LARGE SCALE GENOMIC DNA]</scope>
    <source>
        <strain evidence="2 3">NIT-T3</strain>
    </source>
</reference>
<dbReference type="RefSeq" id="WP_221252037.1">
    <property type="nucleotide sequence ID" value="NZ_AP024355.1"/>
</dbReference>